<sequence>MKPSFSISFGNQSAILQNRQQGSLPGKLSKISASNIWSQHRTGVSHVRLYRLQPHRFLGALRGFLP</sequence>
<protein>
    <submittedName>
        <fullName evidence="1">Uncharacterized protein</fullName>
    </submittedName>
</protein>
<name>A0AAV9EYD6_ACOCL</name>
<evidence type="ECO:0000313" key="2">
    <source>
        <dbReference type="Proteomes" id="UP001180020"/>
    </source>
</evidence>
<dbReference type="EMBL" id="JAUJYO010000005">
    <property type="protein sequence ID" value="KAK1317868.1"/>
    <property type="molecule type" value="Genomic_DNA"/>
</dbReference>
<proteinExistence type="predicted"/>
<dbReference type="Proteomes" id="UP001180020">
    <property type="component" value="Unassembled WGS sequence"/>
</dbReference>
<evidence type="ECO:0000313" key="1">
    <source>
        <dbReference type="EMBL" id="KAK1317868.1"/>
    </source>
</evidence>
<comment type="caution">
    <text evidence="1">The sequence shown here is derived from an EMBL/GenBank/DDBJ whole genome shotgun (WGS) entry which is preliminary data.</text>
</comment>
<dbReference type="AlphaFoldDB" id="A0AAV9EYD6"/>
<organism evidence="1 2">
    <name type="scientific">Acorus calamus</name>
    <name type="common">Sweet flag</name>
    <dbReference type="NCBI Taxonomy" id="4465"/>
    <lineage>
        <taxon>Eukaryota</taxon>
        <taxon>Viridiplantae</taxon>
        <taxon>Streptophyta</taxon>
        <taxon>Embryophyta</taxon>
        <taxon>Tracheophyta</taxon>
        <taxon>Spermatophyta</taxon>
        <taxon>Magnoliopsida</taxon>
        <taxon>Liliopsida</taxon>
        <taxon>Acoraceae</taxon>
        <taxon>Acorus</taxon>
    </lineage>
</organism>
<reference evidence="1" key="1">
    <citation type="journal article" date="2023" name="Nat. Commun.">
        <title>Diploid and tetraploid genomes of Acorus and the evolution of monocots.</title>
        <authorList>
            <person name="Ma L."/>
            <person name="Liu K.W."/>
            <person name="Li Z."/>
            <person name="Hsiao Y.Y."/>
            <person name="Qi Y."/>
            <person name="Fu T."/>
            <person name="Tang G.D."/>
            <person name="Zhang D."/>
            <person name="Sun W.H."/>
            <person name="Liu D.K."/>
            <person name="Li Y."/>
            <person name="Chen G.Z."/>
            <person name="Liu X.D."/>
            <person name="Liao X.Y."/>
            <person name="Jiang Y.T."/>
            <person name="Yu X."/>
            <person name="Hao Y."/>
            <person name="Huang J."/>
            <person name="Zhao X.W."/>
            <person name="Ke S."/>
            <person name="Chen Y.Y."/>
            <person name="Wu W.L."/>
            <person name="Hsu J.L."/>
            <person name="Lin Y.F."/>
            <person name="Huang M.D."/>
            <person name="Li C.Y."/>
            <person name="Huang L."/>
            <person name="Wang Z.W."/>
            <person name="Zhao X."/>
            <person name="Zhong W.Y."/>
            <person name="Peng D.H."/>
            <person name="Ahmad S."/>
            <person name="Lan S."/>
            <person name="Zhang J.S."/>
            <person name="Tsai W.C."/>
            <person name="Van de Peer Y."/>
            <person name="Liu Z.J."/>
        </authorList>
    </citation>
    <scope>NUCLEOTIDE SEQUENCE</scope>
    <source>
        <strain evidence="1">CP</strain>
    </source>
</reference>
<gene>
    <name evidence="1" type="ORF">QJS10_CPA05g01105</name>
</gene>
<keyword evidence="2" id="KW-1185">Reference proteome</keyword>
<reference evidence="1" key="2">
    <citation type="submission" date="2023-06" db="EMBL/GenBank/DDBJ databases">
        <authorList>
            <person name="Ma L."/>
            <person name="Liu K.-W."/>
            <person name="Li Z."/>
            <person name="Hsiao Y.-Y."/>
            <person name="Qi Y."/>
            <person name="Fu T."/>
            <person name="Tang G."/>
            <person name="Zhang D."/>
            <person name="Sun W.-H."/>
            <person name="Liu D.-K."/>
            <person name="Li Y."/>
            <person name="Chen G.-Z."/>
            <person name="Liu X.-D."/>
            <person name="Liao X.-Y."/>
            <person name="Jiang Y.-T."/>
            <person name="Yu X."/>
            <person name="Hao Y."/>
            <person name="Huang J."/>
            <person name="Zhao X.-W."/>
            <person name="Ke S."/>
            <person name="Chen Y.-Y."/>
            <person name="Wu W.-L."/>
            <person name="Hsu J.-L."/>
            <person name="Lin Y.-F."/>
            <person name="Huang M.-D."/>
            <person name="Li C.-Y."/>
            <person name="Huang L."/>
            <person name="Wang Z.-W."/>
            <person name="Zhao X."/>
            <person name="Zhong W.-Y."/>
            <person name="Peng D.-H."/>
            <person name="Ahmad S."/>
            <person name="Lan S."/>
            <person name="Zhang J.-S."/>
            <person name="Tsai W.-C."/>
            <person name="Van De Peer Y."/>
            <person name="Liu Z.-J."/>
        </authorList>
    </citation>
    <scope>NUCLEOTIDE SEQUENCE</scope>
    <source>
        <strain evidence="1">CP</strain>
        <tissue evidence="1">Leaves</tissue>
    </source>
</reference>
<accession>A0AAV9EYD6</accession>